<dbReference type="EMBL" id="JARULN010000008">
    <property type="protein sequence ID" value="MDG5754395.1"/>
    <property type="molecule type" value="Genomic_DNA"/>
</dbReference>
<dbReference type="PANTHER" id="PTHR30055:SF234">
    <property type="entry name" value="HTH-TYPE TRANSCRIPTIONAL REGULATOR BETI"/>
    <property type="match status" value="1"/>
</dbReference>
<feature type="DNA-binding region" description="H-T-H motif" evidence="4">
    <location>
        <begin position="31"/>
        <end position="50"/>
    </location>
</feature>
<feature type="domain" description="HTH tetR-type" evidence="5">
    <location>
        <begin position="8"/>
        <end position="68"/>
    </location>
</feature>
<evidence type="ECO:0000256" key="1">
    <source>
        <dbReference type="ARBA" id="ARBA00023015"/>
    </source>
</evidence>
<proteinExistence type="predicted"/>
<dbReference type="RefSeq" id="WP_124565730.1">
    <property type="nucleotide sequence ID" value="NZ_JARRRY010000007.1"/>
</dbReference>
<accession>A0ABT6H4V2</accession>
<dbReference type="PROSITE" id="PS01081">
    <property type="entry name" value="HTH_TETR_1"/>
    <property type="match status" value="1"/>
</dbReference>
<keyword evidence="7" id="KW-1185">Reference proteome</keyword>
<sequence length="191" mass="22093">MSRERKKQEMTEAIIDTAKRLFAEHGIEAVSMHMIAQELEIGQGTLYRRFANKAELCFAMLRTDFEELHSNVMDYMKENADASGYVKGKFIIGELITMNAKHKGWFEVMSSQMDLKSMHPEHIGQVPPPFLVLQSMIAPIFAEHTTQDPFAQSLITAWCLNPILIRVFQERGYSEEEIVEHFAEMFFKELK</sequence>
<dbReference type="PRINTS" id="PR00455">
    <property type="entry name" value="HTHTETR"/>
</dbReference>
<dbReference type="Proteomes" id="UP001218246">
    <property type="component" value="Unassembled WGS sequence"/>
</dbReference>
<evidence type="ECO:0000256" key="3">
    <source>
        <dbReference type="ARBA" id="ARBA00023163"/>
    </source>
</evidence>
<name>A0ABT6H4V2_9BACI</name>
<keyword evidence="3" id="KW-0804">Transcription</keyword>
<evidence type="ECO:0000256" key="4">
    <source>
        <dbReference type="PROSITE-ProRule" id="PRU00335"/>
    </source>
</evidence>
<dbReference type="PROSITE" id="PS50977">
    <property type="entry name" value="HTH_TETR_2"/>
    <property type="match status" value="1"/>
</dbReference>
<dbReference type="InterPro" id="IPR001647">
    <property type="entry name" value="HTH_TetR"/>
</dbReference>
<dbReference type="InterPro" id="IPR009057">
    <property type="entry name" value="Homeodomain-like_sf"/>
</dbReference>
<dbReference type="Pfam" id="PF00440">
    <property type="entry name" value="TetR_N"/>
    <property type="match status" value="1"/>
</dbReference>
<keyword evidence="2 4" id="KW-0238">DNA-binding</keyword>
<evidence type="ECO:0000313" key="7">
    <source>
        <dbReference type="Proteomes" id="UP001218246"/>
    </source>
</evidence>
<comment type="caution">
    <text evidence="6">The sequence shown here is derived from an EMBL/GenBank/DDBJ whole genome shotgun (WGS) entry which is preliminary data.</text>
</comment>
<dbReference type="Gene3D" id="1.10.357.10">
    <property type="entry name" value="Tetracycline Repressor, domain 2"/>
    <property type="match status" value="1"/>
</dbReference>
<organism evidence="6 7">
    <name type="scientific">Ectobacillus antri</name>
    <dbReference type="NCBI Taxonomy" id="2486280"/>
    <lineage>
        <taxon>Bacteria</taxon>
        <taxon>Bacillati</taxon>
        <taxon>Bacillota</taxon>
        <taxon>Bacilli</taxon>
        <taxon>Bacillales</taxon>
        <taxon>Bacillaceae</taxon>
        <taxon>Ectobacillus</taxon>
    </lineage>
</organism>
<dbReference type="InterPro" id="IPR023772">
    <property type="entry name" value="DNA-bd_HTH_TetR-type_CS"/>
</dbReference>
<evidence type="ECO:0000256" key="2">
    <source>
        <dbReference type="ARBA" id="ARBA00023125"/>
    </source>
</evidence>
<reference evidence="6 7" key="1">
    <citation type="submission" date="2023-04" db="EMBL/GenBank/DDBJ databases">
        <title>Ectobacillus antri isolated from activated sludge.</title>
        <authorList>
            <person name="Yan P."/>
            <person name="Liu X."/>
        </authorList>
    </citation>
    <scope>NUCLEOTIDE SEQUENCE [LARGE SCALE GENOMIC DNA]</scope>
    <source>
        <strain evidence="6 7">C18H</strain>
    </source>
</reference>
<keyword evidence="1" id="KW-0805">Transcription regulation</keyword>
<gene>
    <name evidence="6" type="ORF">P6P90_10475</name>
</gene>
<dbReference type="InterPro" id="IPR050109">
    <property type="entry name" value="HTH-type_TetR-like_transc_reg"/>
</dbReference>
<dbReference type="SUPFAM" id="SSF46689">
    <property type="entry name" value="Homeodomain-like"/>
    <property type="match status" value="1"/>
</dbReference>
<dbReference type="PANTHER" id="PTHR30055">
    <property type="entry name" value="HTH-TYPE TRANSCRIPTIONAL REGULATOR RUTR"/>
    <property type="match status" value="1"/>
</dbReference>
<protein>
    <submittedName>
        <fullName evidence="6">Helix-turn-helix domain containing protein</fullName>
    </submittedName>
</protein>
<evidence type="ECO:0000313" key="6">
    <source>
        <dbReference type="EMBL" id="MDG5754395.1"/>
    </source>
</evidence>
<evidence type="ECO:0000259" key="5">
    <source>
        <dbReference type="PROSITE" id="PS50977"/>
    </source>
</evidence>